<dbReference type="Gene3D" id="1.20.120.10">
    <property type="entry name" value="Cytochrome c/b562"/>
    <property type="match status" value="1"/>
</dbReference>
<keyword evidence="2 7" id="KW-0349">Heme</keyword>
<evidence type="ECO:0000256" key="1">
    <source>
        <dbReference type="ARBA" id="ARBA00022448"/>
    </source>
</evidence>
<keyword evidence="8" id="KW-0732">Signal</keyword>
<feature type="binding site" description="covalent" evidence="7">
    <location>
        <position position="139"/>
    </location>
    <ligand>
        <name>heme c</name>
        <dbReference type="ChEBI" id="CHEBI:61717"/>
    </ligand>
</feature>
<dbReference type="RefSeq" id="WP_010805705.1">
    <property type="nucleotide sequence ID" value="NZ_CABPSJ010000001.1"/>
</dbReference>
<evidence type="ECO:0000256" key="7">
    <source>
        <dbReference type="PIRSR" id="PIRSR000027-2"/>
    </source>
</evidence>
<dbReference type="GO" id="GO:0005506">
    <property type="term" value="F:iron ion binding"/>
    <property type="evidence" value="ECO:0007669"/>
    <property type="project" value="InterPro"/>
</dbReference>
<accession>A0A5E4RFT3</accession>
<dbReference type="GO" id="GO:0022900">
    <property type="term" value="P:electron transport chain"/>
    <property type="evidence" value="ECO:0007669"/>
    <property type="project" value="InterPro"/>
</dbReference>
<comment type="PTM">
    <text evidence="7">Binds 1 heme group per subunit.</text>
</comment>
<evidence type="ECO:0000256" key="2">
    <source>
        <dbReference type="ARBA" id="ARBA00022617"/>
    </source>
</evidence>
<dbReference type="InterPro" id="IPR012127">
    <property type="entry name" value="Cyt_c_prime"/>
</dbReference>
<dbReference type="GO" id="GO:0020037">
    <property type="term" value="F:heme binding"/>
    <property type="evidence" value="ECO:0007669"/>
    <property type="project" value="InterPro"/>
</dbReference>
<feature type="binding site" description="covalent" evidence="7">
    <location>
        <position position="142"/>
    </location>
    <ligand>
        <name>heme c</name>
        <dbReference type="ChEBI" id="CHEBI:61717"/>
    </ligand>
</feature>
<dbReference type="Pfam" id="PF01322">
    <property type="entry name" value="Cytochrom_C_2"/>
    <property type="match status" value="1"/>
</dbReference>
<sequence>MKFTFAVAALAAAVVPALAQAQFAKPDDAVEYRQSSLFLLGNHFGRIGAVVKGDVPFNKDDVAKNAELVASLSKLPWPAFEGGQTTAKSKAKPEVFSDKVKFQQAAEKMETAVAKLNTVAKGGDLASIKTAFGEAAQTCKSCHDGFRAK</sequence>
<dbReference type="PIRSF" id="PIRSF000027">
    <property type="entry name" value="Cytc_c_prime"/>
    <property type="match status" value="1"/>
</dbReference>
<feature type="binding site" description="axial binding residue" evidence="6">
    <location>
        <position position="143"/>
    </location>
    <ligand>
        <name>heme c</name>
        <dbReference type="ChEBI" id="CHEBI:61717"/>
    </ligand>
    <ligandPart>
        <name>Fe</name>
        <dbReference type="ChEBI" id="CHEBI:18248"/>
    </ligandPart>
</feature>
<dbReference type="OrthoDB" id="5520910at2"/>
<evidence type="ECO:0000313" key="10">
    <source>
        <dbReference type="Proteomes" id="UP000337189"/>
    </source>
</evidence>
<keyword evidence="4" id="KW-0249">Electron transport</keyword>
<reference evidence="9 10" key="1">
    <citation type="submission" date="2019-08" db="EMBL/GenBank/DDBJ databases">
        <authorList>
            <person name="Peeters C."/>
        </authorList>
    </citation>
    <scope>NUCLEOTIDE SEQUENCE [LARGE SCALE GENOMIC DNA]</scope>
    <source>
        <strain evidence="9 10">LMG 31110</strain>
    </source>
</reference>
<dbReference type="SUPFAM" id="SSF47175">
    <property type="entry name" value="Cytochromes"/>
    <property type="match status" value="1"/>
</dbReference>
<dbReference type="InterPro" id="IPR002321">
    <property type="entry name" value="Cyt_c_II"/>
</dbReference>
<evidence type="ECO:0000256" key="3">
    <source>
        <dbReference type="ARBA" id="ARBA00022723"/>
    </source>
</evidence>
<evidence type="ECO:0000256" key="8">
    <source>
        <dbReference type="SAM" id="SignalP"/>
    </source>
</evidence>
<keyword evidence="5 6" id="KW-0408">Iron</keyword>
<evidence type="ECO:0000256" key="6">
    <source>
        <dbReference type="PIRSR" id="PIRSR000027-1"/>
    </source>
</evidence>
<dbReference type="Proteomes" id="UP000337189">
    <property type="component" value="Unassembled WGS sequence"/>
</dbReference>
<dbReference type="GO" id="GO:0009055">
    <property type="term" value="F:electron transfer activity"/>
    <property type="evidence" value="ECO:0007669"/>
    <property type="project" value="InterPro"/>
</dbReference>
<proteinExistence type="predicted"/>
<dbReference type="GO" id="GO:0042597">
    <property type="term" value="C:periplasmic space"/>
    <property type="evidence" value="ECO:0007669"/>
    <property type="project" value="InterPro"/>
</dbReference>
<gene>
    <name evidence="9" type="ORF">PCO31110_00119</name>
</gene>
<organism evidence="9 10">
    <name type="scientific">Pandoraea communis</name>
    <dbReference type="NCBI Taxonomy" id="2508297"/>
    <lineage>
        <taxon>Bacteria</taxon>
        <taxon>Pseudomonadati</taxon>
        <taxon>Pseudomonadota</taxon>
        <taxon>Betaproteobacteria</taxon>
        <taxon>Burkholderiales</taxon>
        <taxon>Burkholderiaceae</taxon>
        <taxon>Pandoraea</taxon>
    </lineage>
</organism>
<feature type="chain" id="PRO_5022793049" evidence="8">
    <location>
        <begin position="20"/>
        <end position="149"/>
    </location>
</feature>
<feature type="signal peptide" evidence="8">
    <location>
        <begin position="1"/>
        <end position="19"/>
    </location>
</feature>
<evidence type="ECO:0000256" key="5">
    <source>
        <dbReference type="ARBA" id="ARBA00023004"/>
    </source>
</evidence>
<dbReference type="EMBL" id="CABPSJ010000001">
    <property type="protein sequence ID" value="VVD61394.1"/>
    <property type="molecule type" value="Genomic_DNA"/>
</dbReference>
<evidence type="ECO:0000256" key="4">
    <source>
        <dbReference type="ARBA" id="ARBA00022982"/>
    </source>
</evidence>
<dbReference type="InterPro" id="IPR010980">
    <property type="entry name" value="Cyt_c/b562"/>
</dbReference>
<dbReference type="PROSITE" id="PS51009">
    <property type="entry name" value="CYTCII"/>
    <property type="match status" value="1"/>
</dbReference>
<dbReference type="AlphaFoldDB" id="A0A5E4RFT3"/>
<keyword evidence="1" id="KW-0813">Transport</keyword>
<keyword evidence="3 6" id="KW-0479">Metal-binding</keyword>
<protein>
    <submittedName>
        <fullName evidence="9">Cytochrome C</fullName>
    </submittedName>
</protein>
<evidence type="ECO:0000313" key="9">
    <source>
        <dbReference type="EMBL" id="VVD61394.1"/>
    </source>
</evidence>
<name>A0A5E4RFT3_9BURK</name>